<keyword evidence="3" id="KW-0949">S-adenosyl-L-methionine</keyword>
<keyword evidence="6" id="KW-0411">Iron-sulfur</keyword>
<dbReference type="InterPro" id="IPR007197">
    <property type="entry name" value="rSAM"/>
</dbReference>
<dbReference type="InterPro" id="IPR013785">
    <property type="entry name" value="Aldolase_TIM"/>
</dbReference>
<evidence type="ECO:0000256" key="4">
    <source>
        <dbReference type="ARBA" id="ARBA00022723"/>
    </source>
</evidence>
<dbReference type="SMR" id="A0A327SDR0"/>
<evidence type="ECO:0000256" key="3">
    <source>
        <dbReference type="ARBA" id="ARBA00022691"/>
    </source>
</evidence>
<gene>
    <name evidence="8" type="ORF">LY11_03509</name>
</gene>
<comment type="cofactor">
    <cofactor evidence="1">
        <name>[4Fe-4S] cluster</name>
        <dbReference type="ChEBI" id="CHEBI:49883"/>
    </cofactor>
</comment>
<evidence type="ECO:0000259" key="7">
    <source>
        <dbReference type="PROSITE" id="PS51918"/>
    </source>
</evidence>
<evidence type="ECO:0000256" key="2">
    <source>
        <dbReference type="ARBA" id="ARBA00022485"/>
    </source>
</evidence>
<proteinExistence type="predicted"/>
<dbReference type="EMBL" id="QLLR01000020">
    <property type="protein sequence ID" value="RAJ27219.1"/>
    <property type="molecule type" value="Genomic_DNA"/>
</dbReference>
<dbReference type="SFLD" id="SFLDG01067">
    <property type="entry name" value="SPASM/twitch_domain_containing"/>
    <property type="match status" value="2"/>
</dbReference>
<protein>
    <recommendedName>
        <fullName evidence="7">Radical SAM core domain-containing protein</fullName>
    </recommendedName>
</protein>
<evidence type="ECO:0000313" key="9">
    <source>
        <dbReference type="Proteomes" id="UP000249754"/>
    </source>
</evidence>
<dbReference type="GO" id="GO:0016491">
    <property type="term" value="F:oxidoreductase activity"/>
    <property type="evidence" value="ECO:0007669"/>
    <property type="project" value="InterPro"/>
</dbReference>
<dbReference type="AlphaFoldDB" id="A0A327SDR0"/>
<dbReference type="Pfam" id="PF04055">
    <property type="entry name" value="Radical_SAM"/>
    <property type="match status" value="1"/>
</dbReference>
<dbReference type="SFLD" id="SFLDS00029">
    <property type="entry name" value="Radical_SAM"/>
    <property type="match status" value="2"/>
</dbReference>
<dbReference type="GO" id="GO:0046872">
    <property type="term" value="F:metal ion binding"/>
    <property type="evidence" value="ECO:0007669"/>
    <property type="project" value="UniProtKB-KW"/>
</dbReference>
<dbReference type="SFLD" id="SFLDG01384">
    <property type="entry name" value="thioether_bond_formation_requi"/>
    <property type="match status" value="1"/>
</dbReference>
<dbReference type="CDD" id="cd01335">
    <property type="entry name" value="Radical_SAM"/>
    <property type="match status" value="1"/>
</dbReference>
<keyword evidence="4" id="KW-0479">Metal-binding</keyword>
<dbReference type="InterPro" id="IPR023867">
    <property type="entry name" value="Sulphatase_maturase_rSAM"/>
</dbReference>
<dbReference type="SFLD" id="SFLDG01386">
    <property type="entry name" value="main_SPASM_domain-containing"/>
    <property type="match status" value="2"/>
</dbReference>
<evidence type="ECO:0000256" key="5">
    <source>
        <dbReference type="ARBA" id="ARBA00023004"/>
    </source>
</evidence>
<evidence type="ECO:0000256" key="1">
    <source>
        <dbReference type="ARBA" id="ARBA00001966"/>
    </source>
</evidence>
<dbReference type="PANTHER" id="PTHR43273:SF8">
    <property type="entry name" value="RADICAL SAM DOMAIN PROTEIN"/>
    <property type="match status" value="1"/>
</dbReference>
<dbReference type="SUPFAM" id="SSF102114">
    <property type="entry name" value="Radical SAM enzymes"/>
    <property type="match status" value="1"/>
</dbReference>
<feature type="domain" description="Radical SAM core" evidence="7">
    <location>
        <begin position="5"/>
        <end position="263"/>
    </location>
</feature>
<accession>A0A327SDR0</accession>
<dbReference type="PROSITE" id="PS51918">
    <property type="entry name" value="RADICAL_SAM"/>
    <property type="match status" value="1"/>
</dbReference>
<dbReference type="GO" id="GO:0051539">
    <property type="term" value="F:4 iron, 4 sulfur cluster binding"/>
    <property type="evidence" value="ECO:0007669"/>
    <property type="project" value="UniProtKB-KW"/>
</dbReference>
<evidence type="ECO:0000313" key="8">
    <source>
        <dbReference type="EMBL" id="RAJ27219.1"/>
    </source>
</evidence>
<organism evidence="8 9">
    <name type="scientific">Pedobacter cryoconitis</name>
    <dbReference type="NCBI Taxonomy" id="188932"/>
    <lineage>
        <taxon>Bacteria</taxon>
        <taxon>Pseudomonadati</taxon>
        <taxon>Bacteroidota</taxon>
        <taxon>Sphingobacteriia</taxon>
        <taxon>Sphingobacteriales</taxon>
        <taxon>Sphingobacteriaceae</taxon>
        <taxon>Pedobacter</taxon>
    </lineage>
</organism>
<dbReference type="InterPro" id="IPR000385">
    <property type="entry name" value="MoaA_NifB_PqqE_Fe-S-bd_CS"/>
</dbReference>
<dbReference type="RefSeq" id="WP_111634926.1">
    <property type="nucleotide sequence ID" value="NZ_QLLR01000020.1"/>
</dbReference>
<dbReference type="InterPro" id="IPR058240">
    <property type="entry name" value="rSAM_sf"/>
</dbReference>
<dbReference type="Proteomes" id="UP000249754">
    <property type="component" value="Unassembled WGS sequence"/>
</dbReference>
<reference evidence="8 9" key="1">
    <citation type="submission" date="2018-06" db="EMBL/GenBank/DDBJ databases">
        <title>Genomic Encyclopedia of Archaeal and Bacterial Type Strains, Phase II (KMG-II): from individual species to whole genera.</title>
        <authorList>
            <person name="Goeker M."/>
        </authorList>
    </citation>
    <scope>NUCLEOTIDE SEQUENCE [LARGE SCALE GENOMIC DNA]</scope>
    <source>
        <strain evidence="8 9">DSM 14825</strain>
    </source>
</reference>
<dbReference type="OrthoDB" id="9808591at2"/>
<dbReference type="Gene3D" id="3.20.20.70">
    <property type="entry name" value="Aldolase class I"/>
    <property type="match status" value="1"/>
</dbReference>
<dbReference type="PROSITE" id="PS01305">
    <property type="entry name" value="MOAA_NIFB_PQQE"/>
    <property type="match status" value="1"/>
</dbReference>
<comment type="caution">
    <text evidence="8">The sequence shown here is derived from an EMBL/GenBank/DDBJ whole genome shotgun (WGS) entry which is preliminary data.</text>
</comment>
<name>A0A327SDR0_9SPHI</name>
<evidence type="ECO:0000256" key="6">
    <source>
        <dbReference type="ARBA" id="ARBA00023014"/>
    </source>
</evidence>
<keyword evidence="2" id="KW-0004">4Fe-4S</keyword>
<dbReference type="SFLD" id="SFLDG01072">
    <property type="entry name" value="dehydrogenase_like"/>
    <property type="match status" value="1"/>
</dbReference>
<dbReference type="PANTHER" id="PTHR43273">
    <property type="entry name" value="ANAEROBIC SULFATASE-MATURATING ENZYME HOMOLOG ASLB-RELATED"/>
    <property type="match status" value="1"/>
</dbReference>
<keyword evidence="5" id="KW-0408">Iron</keyword>
<sequence length="423" mass="47911">MENITADLKCRIIVIKVASRCNLNCTYCYMYNLGDETYKSQPKFMSDLTVDALIERIKAHCIKHNIPKFSFIFHGGEPLLAGMDFFRKFVNKVNERLGDILTPVFELQTNAVLLTDEWCTLFGELNIPIGISLDGTKESNDLYRIDKTGKGSYDRIIKGLKIAQHSKALKTKPGLLSVINIHSDPIETYQHFKNLDAEAIDFLFPEATYDFPPTQPRHFESLSQETPYGDWLIKIFDAWYAEKEQKLMIRIFHYLIRSIIGGDYSADNFGIFNNEVLVIETDGGIEAVDVLKICGNGFTKAGANVIKDTFDSALQTDLARVYHLSHSYLAKECLACPVKEICGGGYIPHRYSKSKGFNNPSVYCNDLLKLITHIQNKILADLPLKLLESSSIAPMSFSEAKMLRLEKLNSIGYSEYEKDLESF</sequence>